<dbReference type="CDD" id="cd01991">
    <property type="entry name" value="Asn_synthase_B_C"/>
    <property type="match status" value="1"/>
</dbReference>
<dbReference type="CDD" id="cd00712">
    <property type="entry name" value="AsnB"/>
    <property type="match status" value="1"/>
</dbReference>
<protein>
    <recommendedName>
        <fullName evidence="3">asparagine synthase (glutamine-hydrolyzing)</fullName>
        <ecNumber evidence="3">6.3.5.4</ecNumber>
    </recommendedName>
</protein>
<evidence type="ECO:0000256" key="4">
    <source>
        <dbReference type="ARBA" id="ARBA00022741"/>
    </source>
</evidence>
<dbReference type="EMBL" id="SGXA01000002">
    <property type="protein sequence ID" value="RZS72031.1"/>
    <property type="molecule type" value="Genomic_DNA"/>
</dbReference>
<keyword evidence="12" id="KW-1185">Reference proteome</keyword>
<keyword evidence="8" id="KW-0028">Amino-acid biosynthesis</keyword>
<evidence type="ECO:0000259" key="10">
    <source>
        <dbReference type="PROSITE" id="PS51278"/>
    </source>
</evidence>
<feature type="active site" description="For GATase activity" evidence="8">
    <location>
        <position position="2"/>
    </location>
</feature>
<evidence type="ECO:0000256" key="9">
    <source>
        <dbReference type="PIRSR" id="PIRSR001589-2"/>
    </source>
</evidence>
<dbReference type="InterPro" id="IPR017932">
    <property type="entry name" value="GATase_2_dom"/>
</dbReference>
<dbReference type="Gene3D" id="3.60.20.10">
    <property type="entry name" value="Glutamine Phosphoribosylpyrophosphate, subunit 1, domain 1"/>
    <property type="match status" value="1"/>
</dbReference>
<reference evidence="11 12" key="1">
    <citation type="submission" date="2019-02" db="EMBL/GenBank/DDBJ databases">
        <title>Genomic Encyclopedia of Type Strains, Phase IV (KMG-IV): sequencing the most valuable type-strain genomes for metagenomic binning, comparative biology and taxonomic classification.</title>
        <authorList>
            <person name="Goeker M."/>
        </authorList>
    </citation>
    <scope>NUCLEOTIDE SEQUENCE [LARGE SCALE GENOMIC DNA]</scope>
    <source>
        <strain evidence="11 12">DSM 18116</strain>
    </source>
</reference>
<evidence type="ECO:0000256" key="2">
    <source>
        <dbReference type="ARBA" id="ARBA00005752"/>
    </source>
</evidence>
<dbReference type="PIRSF" id="PIRSF001589">
    <property type="entry name" value="Asn_synthetase_glu-h"/>
    <property type="match status" value="1"/>
</dbReference>
<dbReference type="InterPro" id="IPR006426">
    <property type="entry name" value="Asn_synth_AEB"/>
</dbReference>
<evidence type="ECO:0000256" key="6">
    <source>
        <dbReference type="ARBA" id="ARBA00022962"/>
    </source>
</evidence>
<evidence type="ECO:0000256" key="5">
    <source>
        <dbReference type="ARBA" id="ARBA00022840"/>
    </source>
</evidence>
<dbReference type="SUPFAM" id="SSF52402">
    <property type="entry name" value="Adenine nucleotide alpha hydrolases-like"/>
    <property type="match status" value="1"/>
</dbReference>
<evidence type="ECO:0000256" key="1">
    <source>
        <dbReference type="ARBA" id="ARBA00005187"/>
    </source>
</evidence>
<name>A0A4V2F113_9BACT</name>
<dbReference type="Proteomes" id="UP000293874">
    <property type="component" value="Unassembled WGS sequence"/>
</dbReference>
<dbReference type="GO" id="GO:0006529">
    <property type="term" value="P:asparagine biosynthetic process"/>
    <property type="evidence" value="ECO:0007669"/>
    <property type="project" value="UniProtKB-KW"/>
</dbReference>
<dbReference type="OrthoDB" id="9763290at2"/>
<keyword evidence="8" id="KW-0061">Asparagine biosynthesis</keyword>
<dbReference type="InterPro" id="IPR051786">
    <property type="entry name" value="ASN_synthetase/amidase"/>
</dbReference>
<accession>A0A4V2F113</accession>
<evidence type="ECO:0000313" key="12">
    <source>
        <dbReference type="Proteomes" id="UP000293874"/>
    </source>
</evidence>
<evidence type="ECO:0000313" key="11">
    <source>
        <dbReference type="EMBL" id="RZS72031.1"/>
    </source>
</evidence>
<sequence>MCGIAGILSSNPSLVSPNRLQLMSAAIAHRGPDDADIRLYNNGSAGLAHRRLAIIDLSQAAAQPMEYLQRYHIVHNGEIYNYRELKQTLQQKGYQFSSHSDTEVILAAFDCYGHQCLEQFEGMFAFAIWDSKEQQLFAARDRFGEKPFFYYKDDDQFLFASEMKALWAAGVEKQVDEQMLYNYLTLGYIRHPGNPARSFYRNISQLPARHYLVYDLPSQLLSIHHYWDIDARQTDHSITTEKAIDRFRELFTQSVSNRLRSDVTVGTSLSGGLDSSSVLATVCELTNSPVHTFSAIFPGFARDESKHINTVVHQLGVASHDVQPSAANMLNDFGKVCYHQETPFQSSGTIAQFRVFQLAKQHGVTVLLDGQGADEILAGYHKYYQGFWQELGRNNRSLQQQEMQATKELGIAIGWGWKEQLAGKFPSFASAFLMRSKTRKQQHHPDLAPNFVEAYGQSHYARPHIDSLNGMLYYNSFLNGLEELLQYADRNSMAHGCEVRLPFLHHQLVEFIFSLPPTLKIRNGFTKWILRQAMQSKLPDSIVWRKDKTGFETPQQEWMQLPDVQDFAQEAKRTLVNKGILQPAVLHKKIQPLEIHAAENFDWRYLAAGTLLR</sequence>
<dbReference type="GO" id="GO:0004066">
    <property type="term" value="F:asparagine synthase (glutamine-hydrolyzing) activity"/>
    <property type="evidence" value="ECO:0007669"/>
    <property type="project" value="UniProtKB-EC"/>
</dbReference>
<comment type="caution">
    <text evidence="11">The sequence shown here is derived from an EMBL/GenBank/DDBJ whole genome shotgun (WGS) entry which is preliminary data.</text>
</comment>
<dbReference type="GO" id="GO:0005829">
    <property type="term" value="C:cytosol"/>
    <property type="evidence" value="ECO:0007669"/>
    <property type="project" value="TreeGrafter"/>
</dbReference>
<dbReference type="PANTHER" id="PTHR43284:SF1">
    <property type="entry name" value="ASPARAGINE SYNTHETASE"/>
    <property type="match status" value="1"/>
</dbReference>
<organism evidence="11 12">
    <name type="scientific">Pseudobacter ginsenosidimutans</name>
    <dbReference type="NCBI Taxonomy" id="661488"/>
    <lineage>
        <taxon>Bacteria</taxon>
        <taxon>Pseudomonadati</taxon>
        <taxon>Bacteroidota</taxon>
        <taxon>Chitinophagia</taxon>
        <taxon>Chitinophagales</taxon>
        <taxon>Chitinophagaceae</taxon>
        <taxon>Pseudobacter</taxon>
    </lineage>
</organism>
<dbReference type="Pfam" id="PF13537">
    <property type="entry name" value="GATase_7"/>
    <property type="match status" value="1"/>
</dbReference>
<dbReference type="Gene3D" id="3.40.50.620">
    <property type="entry name" value="HUPs"/>
    <property type="match status" value="2"/>
</dbReference>
<evidence type="ECO:0000256" key="8">
    <source>
        <dbReference type="PIRSR" id="PIRSR001589-1"/>
    </source>
</evidence>
<evidence type="ECO:0000256" key="7">
    <source>
        <dbReference type="ARBA" id="ARBA00048741"/>
    </source>
</evidence>
<proteinExistence type="inferred from homology"/>
<keyword evidence="4 9" id="KW-0547">Nucleotide-binding</keyword>
<dbReference type="InterPro" id="IPR033738">
    <property type="entry name" value="AsnB_N"/>
</dbReference>
<comment type="catalytic activity">
    <reaction evidence="7">
        <text>L-aspartate + L-glutamine + ATP + H2O = L-asparagine + L-glutamate + AMP + diphosphate + H(+)</text>
        <dbReference type="Rhea" id="RHEA:12228"/>
        <dbReference type="ChEBI" id="CHEBI:15377"/>
        <dbReference type="ChEBI" id="CHEBI:15378"/>
        <dbReference type="ChEBI" id="CHEBI:29985"/>
        <dbReference type="ChEBI" id="CHEBI:29991"/>
        <dbReference type="ChEBI" id="CHEBI:30616"/>
        <dbReference type="ChEBI" id="CHEBI:33019"/>
        <dbReference type="ChEBI" id="CHEBI:58048"/>
        <dbReference type="ChEBI" id="CHEBI:58359"/>
        <dbReference type="ChEBI" id="CHEBI:456215"/>
        <dbReference type="EC" id="6.3.5.4"/>
    </reaction>
</comment>
<dbReference type="PANTHER" id="PTHR43284">
    <property type="entry name" value="ASPARAGINE SYNTHETASE (GLUTAMINE-HYDROLYZING)"/>
    <property type="match status" value="1"/>
</dbReference>
<feature type="binding site" evidence="9">
    <location>
        <position position="101"/>
    </location>
    <ligand>
        <name>L-glutamine</name>
        <dbReference type="ChEBI" id="CHEBI:58359"/>
    </ligand>
</feature>
<dbReference type="GO" id="GO:0005524">
    <property type="term" value="F:ATP binding"/>
    <property type="evidence" value="ECO:0007669"/>
    <property type="project" value="UniProtKB-KW"/>
</dbReference>
<dbReference type="RefSeq" id="WP_130542494.1">
    <property type="nucleotide sequence ID" value="NZ_CP042431.1"/>
</dbReference>
<dbReference type="InterPro" id="IPR029055">
    <property type="entry name" value="Ntn_hydrolases_N"/>
</dbReference>
<keyword evidence="6 8" id="KW-0315">Glutamine amidotransferase</keyword>
<dbReference type="InterPro" id="IPR014729">
    <property type="entry name" value="Rossmann-like_a/b/a_fold"/>
</dbReference>
<comment type="pathway">
    <text evidence="1">Amino-acid biosynthesis; L-asparagine biosynthesis; L-asparagine from L-aspartate (L-Gln route): step 1/1.</text>
</comment>
<dbReference type="InterPro" id="IPR001962">
    <property type="entry name" value="Asn_synthase"/>
</dbReference>
<comment type="similarity">
    <text evidence="2">Belongs to the asparagine synthetase family.</text>
</comment>
<feature type="domain" description="Glutamine amidotransferase type-2" evidence="10">
    <location>
        <begin position="2"/>
        <end position="217"/>
    </location>
</feature>
<dbReference type="EC" id="6.3.5.4" evidence="3"/>
<keyword evidence="5 9" id="KW-0067">ATP-binding</keyword>
<dbReference type="PROSITE" id="PS51278">
    <property type="entry name" value="GATASE_TYPE_2"/>
    <property type="match status" value="1"/>
</dbReference>
<dbReference type="SUPFAM" id="SSF56235">
    <property type="entry name" value="N-terminal nucleophile aminohydrolases (Ntn hydrolases)"/>
    <property type="match status" value="1"/>
</dbReference>
<dbReference type="Pfam" id="PF00733">
    <property type="entry name" value="Asn_synthase"/>
    <property type="match status" value="1"/>
</dbReference>
<dbReference type="NCBIfam" id="TIGR01536">
    <property type="entry name" value="asn_synth_AEB"/>
    <property type="match status" value="1"/>
</dbReference>
<gene>
    <name evidence="11" type="ORF">EV199_3946</name>
</gene>
<evidence type="ECO:0000256" key="3">
    <source>
        <dbReference type="ARBA" id="ARBA00012737"/>
    </source>
</evidence>
<dbReference type="AlphaFoldDB" id="A0A4V2F113"/>